<dbReference type="GO" id="GO:0070336">
    <property type="term" value="F:flap-structured DNA binding"/>
    <property type="evidence" value="ECO:0007669"/>
    <property type="project" value="TreeGrafter"/>
</dbReference>
<keyword evidence="9" id="KW-1185">Reference proteome</keyword>
<feature type="compositionally biased region" description="Low complexity" evidence="6">
    <location>
        <begin position="132"/>
        <end position="147"/>
    </location>
</feature>
<proteinExistence type="inferred from homology"/>
<protein>
    <recommendedName>
        <fullName evidence="5">Fanconi-associated nuclease</fullName>
        <ecNumber evidence="5">3.1.4.1</ecNumber>
    </recommendedName>
</protein>
<comment type="subcellular location">
    <subcellularLocation>
        <location evidence="5">Nucleus</location>
    </subcellularLocation>
</comment>
<organism evidence="8 9">
    <name type="scientific">Leishmania tarentolae</name>
    <name type="common">Sauroleishmania tarentolae</name>
    <dbReference type="NCBI Taxonomy" id="5689"/>
    <lineage>
        <taxon>Eukaryota</taxon>
        <taxon>Discoba</taxon>
        <taxon>Euglenozoa</taxon>
        <taxon>Kinetoplastea</taxon>
        <taxon>Metakinetoplastina</taxon>
        <taxon>Trypanosomatida</taxon>
        <taxon>Trypanosomatidae</taxon>
        <taxon>Leishmaniinae</taxon>
        <taxon>Leishmania</taxon>
        <taxon>lizard Leishmania</taxon>
    </lineage>
</organism>
<dbReference type="Proteomes" id="UP000419144">
    <property type="component" value="Unassembled WGS sequence"/>
</dbReference>
<dbReference type="GO" id="GO:0008409">
    <property type="term" value="F:5'-3' exonuclease activity"/>
    <property type="evidence" value="ECO:0007669"/>
    <property type="project" value="TreeGrafter"/>
</dbReference>
<feature type="compositionally biased region" description="Polar residues" evidence="6">
    <location>
        <begin position="102"/>
        <end position="117"/>
    </location>
</feature>
<dbReference type="GO" id="GO:0017108">
    <property type="term" value="F:5'-flap endonuclease activity"/>
    <property type="evidence" value="ECO:0007669"/>
    <property type="project" value="TreeGrafter"/>
</dbReference>
<sequence length="1735" mass="189612">MSADADGTLADPFLNPRKSTGAIRSTDVNDGAMAVEVVDDCQTPSSFYAAAAASLTTRSRPTATVGRGESPEEAMPHIDNNTGTSRSAAAIMSRTRKRERLSISSVPAGSSTSTTEASPLAQKRRITGQRKSGAASSSFRRAGGAARTFLDSGQYSNKDRSDEDALAESAVGGESNDKEDGYASDDDREGDAEERALVSASVALMAGQRAFTAPSAASATPHPWLVTDAFHVCLWYVLRYAGHALSAEDLWACRVLLSLTAVETTEEEHGRERATEPFADEQARNTGMHLNDWTWTGTEESELILRLLLRHAHSFTARHLELRYGDWLHVQPALNALTQRRFLWWARKQTSLDSSSGGREAVRLHGAEEEATTGFTETPLILSDELACTEMVLSPLVEHYDGARVARLLLNCCDENTLQQRGAVTVSESTSRLRSIETVIGVAQAVRATELRAFLTTLRHCSKTRAIMDDRAPADSGIPTCDIASTMASTRSVSGNVLCKEGGANGCVIAEPTPALHLKGGGWRDDAARARLGQRSHNNMYDVIPGRKRDMIRYLAERRYSVWVPPSAVNDAPAAAATTDTAATDTMIPSHGPPCTEPGALSPASSITRPSARGAVPCMSIFAGAADRPSFRRCFPTGTEEADVVAQCWDRVIGSVYVPHSGLRQHLTWITELFHVLTSNNGAGMVSGQGAKSVAATMMVATPPTLLMVRPQLLLLLQTLRTVRHQTRLSLTEPLPSAAANPYPNVFVDSIPQAVLPRWCSPPSAVNTTTSTLSHVCQQLGRGISSSGRADRRTGSRPPSDGLAGSDDGYSCLMEATAHTSGSFRDLGVAEEGTATQVWATLPHVRLFSNSATLQEYRLALSTHRELYCVTDGAMTAAQRHRGKSRGFLSRMYDTIMTHVRVGVVAVKQHPQYAHISASASSVSGKATHFSSMHPPAPSAVSEAPPSPKLFTPSDTASLESLVYQQGCNAEHLLMFTPLYRWFACLELLFPLLQSARRYDDANACLHHLLYEPIFVLHHVPVSGARCPISPITYAFRYKPHKRGKWLVRLAQNFSHQKCYTEALTILEEAQKGYRELASHTVDDARLVSAAVSNGTGHMTNGRWLPCDTMTNSTAAVLCDVLAGNYSTASESALPLKVQRRGRMLRVLWPAVASASFSIGDRRTSPPAAEKPQPDSLALLHAAWEYVRDRYCCRQDRLALERLLAMLHRKVHQWAPPAAHLDFATRRLADVAVCRIGGVRDKLDRMLWREPSGQASGRLRTSASGAAEAAKSTMQSGACNPQRHPALPVELLVLQHYLSRWNGTTRATTANANTASNPQHRKRKDTLTTDTTKEEAERNDEVGGAKMTSMWCGAHCEGQWIACLARALLWDCYWTFPSVASPRASFPVNTRERESDQPPPQTCPTHEILWLSAFQDGPLDLITPIQFLWRRRALIEARLAQLERCTREELIAYVGARIKVEGNSDEGAKPSTLMARGRDAEVEEPLKEQSVLECADEERGYDRDEEQARCRHRGDEDDCNPHRHRYIAKMQEEYCGNHERDSVQIVPSLPATPLLPTDSETSSLVLGQVEQERNIGTQRVEPVKDSVDASLPSCSPKLAIPEAWKVPVGPLPLLDILRAIPLEPLWRLLRCLYLSPVTEGVPLAFSGFPDLVFWRTGSSDGSGCSNAAAQLSVGGGSSVWQTSFCLMEVKSPSDVLSTKQIAVNDLLHRCGFQVCVVCVDEVYDDGQRVSTKRIR</sequence>
<evidence type="ECO:0000256" key="4">
    <source>
        <dbReference type="ARBA" id="ARBA00022842"/>
    </source>
</evidence>
<dbReference type="GO" id="GO:0004528">
    <property type="term" value="F:phosphodiesterase I activity"/>
    <property type="evidence" value="ECO:0007669"/>
    <property type="project" value="UniProtKB-EC"/>
</dbReference>
<feature type="compositionally biased region" description="Basic and acidic residues" evidence="6">
    <location>
        <begin position="1325"/>
        <end position="1341"/>
    </location>
</feature>
<comment type="cofactor">
    <cofactor evidence="5">
        <name>Mg(2+)</name>
        <dbReference type="ChEBI" id="CHEBI:18420"/>
    </cofactor>
    <cofactor evidence="5">
        <name>Mn(2+)</name>
        <dbReference type="ChEBI" id="CHEBI:29035"/>
    </cofactor>
</comment>
<evidence type="ECO:0000313" key="9">
    <source>
        <dbReference type="Proteomes" id="UP000419144"/>
    </source>
</evidence>
<accession>A0A640L0M4</accession>
<feature type="region of interest" description="Disordered" evidence="6">
    <location>
        <begin position="1"/>
        <end position="23"/>
    </location>
</feature>
<feature type="region of interest" description="Disordered" evidence="6">
    <location>
        <begin position="1306"/>
        <end position="1341"/>
    </location>
</feature>
<dbReference type="OrthoDB" id="76364at2759"/>
<comment type="function">
    <text evidence="5">Nuclease required for the repair of DNA interstrand cross-links (ICL). Acts as a 5'-3' exonuclease that anchors at a cut end of DNA and cleaves DNA successively at every third nucleotide, allowing to excise an ICL from one strand through flanking incisions.</text>
</comment>
<dbReference type="VEuPathDB" id="TriTrypDB:LtaPh_3626800"/>
<evidence type="ECO:0000256" key="3">
    <source>
        <dbReference type="ARBA" id="ARBA00022801"/>
    </source>
</evidence>
<dbReference type="Pfam" id="PF08774">
    <property type="entry name" value="VRR_NUC"/>
    <property type="match status" value="1"/>
</dbReference>
<dbReference type="InterPro" id="IPR033315">
    <property type="entry name" value="Fan1-like"/>
</dbReference>
<keyword evidence="3 5" id="KW-0378">Hydrolase</keyword>
<comment type="similarity">
    <text evidence="5">Belongs to the FAN1 family.</text>
</comment>
<keyword evidence="5" id="KW-0539">Nucleus</keyword>
<reference evidence="8" key="1">
    <citation type="submission" date="2019-11" db="EMBL/GenBank/DDBJ databases">
        <title>Leishmania tarentolae CDS.</title>
        <authorList>
            <person name="Goto Y."/>
            <person name="Yamagishi J."/>
        </authorList>
    </citation>
    <scope>NUCLEOTIDE SEQUENCE [LARGE SCALE GENOMIC DNA]</scope>
    <source>
        <strain evidence="8">Parrot Tar II</strain>
    </source>
</reference>
<dbReference type="GO" id="GO:0046872">
    <property type="term" value="F:metal ion binding"/>
    <property type="evidence" value="ECO:0007669"/>
    <property type="project" value="UniProtKB-KW"/>
</dbReference>
<keyword evidence="1 5" id="KW-0540">Nuclease</keyword>
<keyword evidence="5" id="KW-0464">Manganese</keyword>
<feature type="domain" description="VRR-NUC" evidence="7">
    <location>
        <begin position="1645"/>
        <end position="1719"/>
    </location>
</feature>
<dbReference type="InterPro" id="IPR014883">
    <property type="entry name" value="VRR_NUC"/>
</dbReference>
<evidence type="ECO:0000256" key="5">
    <source>
        <dbReference type="RuleBase" id="RU365033"/>
    </source>
</evidence>
<feature type="region of interest" description="Disordered" evidence="6">
    <location>
        <begin position="55"/>
        <end position="193"/>
    </location>
</feature>
<keyword evidence="2 5" id="KW-0479">Metal-binding</keyword>
<dbReference type="EMBL" id="BLBS01000057">
    <property type="protein sequence ID" value="GET93339.1"/>
    <property type="molecule type" value="Genomic_DNA"/>
</dbReference>
<evidence type="ECO:0000259" key="7">
    <source>
        <dbReference type="Pfam" id="PF08774"/>
    </source>
</evidence>
<feature type="compositionally biased region" description="Low complexity" evidence="6">
    <location>
        <begin position="55"/>
        <end position="64"/>
    </location>
</feature>
<dbReference type="PANTHER" id="PTHR15749:SF4">
    <property type="entry name" value="FANCONI-ASSOCIATED NUCLEASE 1"/>
    <property type="match status" value="1"/>
</dbReference>
<name>A0A640L0M4_LEITA</name>
<evidence type="ECO:0000313" key="8">
    <source>
        <dbReference type="EMBL" id="GET93339.1"/>
    </source>
</evidence>
<feature type="compositionally biased region" description="Low complexity" evidence="6">
    <location>
        <begin position="1306"/>
        <end position="1317"/>
    </location>
</feature>
<comment type="catalytic activity">
    <reaction evidence="5">
        <text>Hydrolytically removes 5'-nucleotides successively from the 3'-hydroxy termini of 3'-hydroxy-terminated oligonucleotides.</text>
        <dbReference type="EC" id="3.1.4.1"/>
    </reaction>
</comment>
<dbReference type="GO" id="GO:0036297">
    <property type="term" value="P:interstrand cross-link repair"/>
    <property type="evidence" value="ECO:0007669"/>
    <property type="project" value="InterPro"/>
</dbReference>
<keyword evidence="4 5" id="KW-0460">Magnesium</keyword>
<dbReference type="PANTHER" id="PTHR15749">
    <property type="entry name" value="FANCONI-ASSOCIATED NUCLEASE 1"/>
    <property type="match status" value="1"/>
</dbReference>
<keyword evidence="5" id="KW-0227">DNA damage</keyword>
<evidence type="ECO:0000256" key="2">
    <source>
        <dbReference type="ARBA" id="ARBA00022723"/>
    </source>
</evidence>
<gene>
    <name evidence="8" type="ORF">LtaPh_3626800</name>
</gene>
<keyword evidence="5" id="KW-0234">DNA repair</keyword>
<dbReference type="GO" id="GO:0005634">
    <property type="term" value="C:nucleus"/>
    <property type="evidence" value="ECO:0007669"/>
    <property type="project" value="UniProtKB-SubCell"/>
</dbReference>
<evidence type="ECO:0000256" key="6">
    <source>
        <dbReference type="SAM" id="MobiDB-lite"/>
    </source>
</evidence>
<dbReference type="EC" id="3.1.4.1" evidence="5"/>
<evidence type="ECO:0000256" key="1">
    <source>
        <dbReference type="ARBA" id="ARBA00022722"/>
    </source>
</evidence>
<feature type="compositionally biased region" description="Acidic residues" evidence="6">
    <location>
        <begin position="182"/>
        <end position="192"/>
    </location>
</feature>
<comment type="caution">
    <text evidence="8">The sequence shown here is derived from an EMBL/GenBank/DDBJ whole genome shotgun (WGS) entry which is preliminary data.</text>
</comment>
<feature type="region of interest" description="Disordered" evidence="6">
    <location>
        <begin position="783"/>
        <end position="806"/>
    </location>
</feature>